<sequence length="894" mass="92159">MRPVGRPGARADVLLSDGTVASIRPAVEADRAALVTLHERMSVDNVRLRFFSTSTTAGGRYVEHVLDVPEVLALVVERRGALVALGTAEIVGPGTAEIAFVVADESHDLGIGSLLLEHLAAVGRDHGVRRFIADVLLDNTSMLRVLHDAGFSSSRNVEGSCIHVEMDTTASAEAVRAADEREARSESRSLRPVLFPTSVAVVGVRRDGTGVGAAVLRSVVAGGFTGDVYVVHPRGETIEGSEGVEVVSSLSALEGGVDLVVVAVPAVHVRSVLEDAARARCRGAVVLSSGFAEIGAEGEALQRGILDLARANSIRLVGPNCLGLMNTDPAVRLNATFGSTTPPPGGLALASQSGGVAIVLADLARESGVGVGLLVSLGNKVDISGNDLLAAWRDDPGVTAAGLYLESFGNAPKFARIARGFSERKPLLAVVGGRSSGGRRAGASHTAAAATPEVGIRALFAQAGVVACENAEQLVECALLLQHQPRPQGRRVAILSNAGGMGVLAADAAEACGLLVPQLSARLQDALSAAAPGVPGTSNPVDAGAGAAPDALAALVDELLASGEVDALLVVLVATAVTDLAGAQPLIEEVRRRRPDKPLVLVPLGGLDVPASAGITTYRSASAALGALARAAMYEEWRQEPHAPPPADDPARGHRTRAAVHRLLEVSPDGGWLGADEREQVLGEYGLVPEGVVVPGAAEAEAAATRIGFPVAVKTAQGSTVHRTERGLVRTDLRTPADVRDAVRAFDETLGGPAPVLVQPMVAGVEMAIGILQDPRFGALVMVGAGGVAIEVLDDRTFLVPPVTPRDATRAIRSLRVWPLLDGYRGGARADVDGLVALLVRVGRLAEETPAVAELDLNPVVAGPAGCHLVDVKARIAPARVPDAGIPRRLRRPS</sequence>
<keyword evidence="2" id="KW-0808">Transferase</keyword>
<dbReference type="PROSITE" id="PS51186">
    <property type="entry name" value="GNAT"/>
    <property type="match status" value="1"/>
</dbReference>
<dbReference type="SUPFAM" id="SSF52210">
    <property type="entry name" value="Succinyl-CoA synthetase domains"/>
    <property type="match status" value="2"/>
</dbReference>
<dbReference type="Gene3D" id="3.40.50.720">
    <property type="entry name" value="NAD(P)-binding Rossmann-like Domain"/>
    <property type="match status" value="1"/>
</dbReference>
<dbReference type="SUPFAM" id="SSF51735">
    <property type="entry name" value="NAD(P)-binding Rossmann-fold domains"/>
    <property type="match status" value="1"/>
</dbReference>
<dbReference type="InterPro" id="IPR000182">
    <property type="entry name" value="GNAT_dom"/>
</dbReference>
<dbReference type="InterPro" id="IPR013815">
    <property type="entry name" value="ATP_grasp_subdomain_1"/>
</dbReference>
<dbReference type="RefSeq" id="WP_183593538.1">
    <property type="nucleotide sequence ID" value="NZ_JACHWR010000002.1"/>
</dbReference>
<dbReference type="Proteomes" id="UP000589626">
    <property type="component" value="Unassembled WGS sequence"/>
</dbReference>
<dbReference type="Pfam" id="PF13549">
    <property type="entry name" value="ATP-grasp_5"/>
    <property type="match status" value="1"/>
</dbReference>
<dbReference type="Gene3D" id="3.30.470.20">
    <property type="entry name" value="ATP-grasp fold, B domain"/>
    <property type="match status" value="1"/>
</dbReference>
<accession>A0A7W4VXV5</accession>
<dbReference type="GO" id="GO:0005524">
    <property type="term" value="F:ATP binding"/>
    <property type="evidence" value="ECO:0007669"/>
    <property type="project" value="InterPro"/>
</dbReference>
<dbReference type="PANTHER" id="PTHR42793:SF1">
    <property type="entry name" value="PEPTIDYL-LYSINE N-ACETYLTRANSFERASE PATZ"/>
    <property type="match status" value="1"/>
</dbReference>
<dbReference type="Pfam" id="PF13380">
    <property type="entry name" value="CoA_binding_2"/>
    <property type="match status" value="1"/>
</dbReference>
<dbReference type="CDD" id="cd04301">
    <property type="entry name" value="NAT_SF"/>
    <property type="match status" value="1"/>
</dbReference>
<dbReference type="Gene3D" id="3.30.1490.20">
    <property type="entry name" value="ATP-grasp fold, A domain"/>
    <property type="match status" value="1"/>
</dbReference>
<gene>
    <name evidence="2" type="ORF">FHU40_003581</name>
</gene>
<dbReference type="PANTHER" id="PTHR42793">
    <property type="entry name" value="COA BINDING DOMAIN CONTAINING PROTEIN"/>
    <property type="match status" value="1"/>
</dbReference>
<dbReference type="SUPFAM" id="SSF56059">
    <property type="entry name" value="Glutathione synthetase ATP-binding domain-like"/>
    <property type="match status" value="1"/>
</dbReference>
<reference evidence="2 3" key="1">
    <citation type="submission" date="2020-08" db="EMBL/GenBank/DDBJ databases">
        <title>Sequencing the genomes of 1000 actinobacteria strains.</title>
        <authorList>
            <person name="Klenk H.-P."/>
        </authorList>
    </citation>
    <scope>NUCLEOTIDE SEQUENCE [LARGE SCALE GENOMIC DNA]</scope>
    <source>
        <strain evidence="2 3">DSM 105498</strain>
    </source>
</reference>
<dbReference type="AlphaFoldDB" id="A0A7W4VXV5"/>
<dbReference type="InterPro" id="IPR036291">
    <property type="entry name" value="NAD(P)-bd_dom_sf"/>
</dbReference>
<comment type="caution">
    <text evidence="2">The sequence shown here is derived from an EMBL/GenBank/DDBJ whole genome shotgun (WGS) entry which is preliminary data.</text>
</comment>
<dbReference type="InterPro" id="IPR016102">
    <property type="entry name" value="Succinyl-CoA_synth-like"/>
</dbReference>
<dbReference type="Pfam" id="PF19045">
    <property type="entry name" value="Ligase_CoA_2"/>
    <property type="match status" value="1"/>
</dbReference>
<dbReference type="EMBL" id="JACHWR010000002">
    <property type="protein sequence ID" value="MBB3043763.1"/>
    <property type="molecule type" value="Genomic_DNA"/>
</dbReference>
<evidence type="ECO:0000313" key="3">
    <source>
        <dbReference type="Proteomes" id="UP000589626"/>
    </source>
</evidence>
<protein>
    <submittedName>
        <fullName evidence="2">Acyl-CoA synthetase (NDP forming)/GNAT superfamily N-acetyltransferase</fullName>
    </submittedName>
</protein>
<dbReference type="Gene3D" id="3.40.50.261">
    <property type="entry name" value="Succinyl-CoA synthetase domains"/>
    <property type="match status" value="2"/>
</dbReference>
<dbReference type="Gene3D" id="3.40.630.30">
    <property type="match status" value="1"/>
</dbReference>
<dbReference type="InterPro" id="IPR032875">
    <property type="entry name" value="Succ_CoA_lig_flav_dom"/>
</dbReference>
<dbReference type="InterPro" id="IPR043938">
    <property type="entry name" value="Ligase_CoA_dom"/>
</dbReference>
<dbReference type="GO" id="GO:0043758">
    <property type="term" value="F:acetate-CoA ligase (ADP-forming) activity"/>
    <property type="evidence" value="ECO:0007669"/>
    <property type="project" value="InterPro"/>
</dbReference>
<feature type="domain" description="N-acetyltransferase" evidence="1">
    <location>
        <begin position="21"/>
        <end position="171"/>
    </location>
</feature>
<dbReference type="Pfam" id="PF00583">
    <property type="entry name" value="Acetyltransf_1"/>
    <property type="match status" value="1"/>
</dbReference>
<dbReference type="GO" id="GO:0016747">
    <property type="term" value="F:acyltransferase activity, transferring groups other than amino-acyl groups"/>
    <property type="evidence" value="ECO:0007669"/>
    <property type="project" value="InterPro"/>
</dbReference>
<name>A0A7W4VXV5_9ACTN</name>
<evidence type="ECO:0000313" key="2">
    <source>
        <dbReference type="EMBL" id="MBB3043763.1"/>
    </source>
</evidence>
<proteinExistence type="predicted"/>
<dbReference type="SUPFAM" id="SSF55729">
    <property type="entry name" value="Acyl-CoA N-acyltransferases (Nat)"/>
    <property type="match status" value="1"/>
</dbReference>
<dbReference type="SMART" id="SM00881">
    <property type="entry name" value="CoA_binding"/>
    <property type="match status" value="1"/>
</dbReference>
<dbReference type="InterPro" id="IPR003781">
    <property type="entry name" value="CoA-bd"/>
</dbReference>
<dbReference type="InterPro" id="IPR016181">
    <property type="entry name" value="Acyl_CoA_acyltransferase"/>
</dbReference>
<evidence type="ECO:0000259" key="1">
    <source>
        <dbReference type="PROSITE" id="PS51186"/>
    </source>
</evidence>
<organism evidence="2 3">
    <name type="scientific">Nocardioides soli</name>
    <dbReference type="NCBI Taxonomy" id="1036020"/>
    <lineage>
        <taxon>Bacteria</taxon>
        <taxon>Bacillati</taxon>
        <taxon>Actinomycetota</taxon>
        <taxon>Actinomycetes</taxon>
        <taxon>Propionibacteriales</taxon>
        <taxon>Nocardioidaceae</taxon>
        <taxon>Nocardioides</taxon>
    </lineage>
</organism>
<keyword evidence="3" id="KW-1185">Reference proteome</keyword>
<dbReference type="Pfam" id="PF13607">
    <property type="entry name" value="Succ_CoA_lig"/>
    <property type="match status" value="1"/>
</dbReference>